<dbReference type="RefSeq" id="WP_346106565.1">
    <property type="nucleotide sequence ID" value="NZ_BAAAMU010000025.1"/>
</dbReference>
<evidence type="ECO:0000313" key="2">
    <source>
        <dbReference type="Proteomes" id="UP001500064"/>
    </source>
</evidence>
<comment type="caution">
    <text evidence="1">The sequence shown here is derived from an EMBL/GenBank/DDBJ whole genome shotgun (WGS) entry which is preliminary data.</text>
</comment>
<evidence type="ECO:0000313" key="1">
    <source>
        <dbReference type="EMBL" id="GAA1637998.1"/>
    </source>
</evidence>
<sequence>MATQEQIDAARRQIERLRDQHDGDIRGLLHLLDAGAMKGPAADKLAREAQTWDQTYKGMFTRALGLLDTLRPDGAS</sequence>
<name>A0ABN2FAJ1_9ACTN</name>
<protein>
    <submittedName>
        <fullName evidence="1">Uncharacterized protein</fullName>
    </submittedName>
</protein>
<dbReference type="Proteomes" id="UP001500064">
    <property type="component" value="Unassembled WGS sequence"/>
</dbReference>
<accession>A0ABN2FAJ1</accession>
<organism evidence="1 2">
    <name type="scientific">Nonomuraea maheshkhaliensis</name>
    <dbReference type="NCBI Taxonomy" id="419590"/>
    <lineage>
        <taxon>Bacteria</taxon>
        <taxon>Bacillati</taxon>
        <taxon>Actinomycetota</taxon>
        <taxon>Actinomycetes</taxon>
        <taxon>Streptosporangiales</taxon>
        <taxon>Streptosporangiaceae</taxon>
        <taxon>Nonomuraea</taxon>
    </lineage>
</organism>
<gene>
    <name evidence="1" type="ORF">GCM10009733_038900</name>
</gene>
<keyword evidence="2" id="KW-1185">Reference proteome</keyword>
<dbReference type="EMBL" id="BAAAMU010000025">
    <property type="protein sequence ID" value="GAA1637998.1"/>
    <property type="molecule type" value="Genomic_DNA"/>
</dbReference>
<reference evidence="1 2" key="1">
    <citation type="journal article" date="2019" name="Int. J. Syst. Evol. Microbiol.">
        <title>The Global Catalogue of Microorganisms (GCM) 10K type strain sequencing project: providing services to taxonomists for standard genome sequencing and annotation.</title>
        <authorList>
            <consortium name="The Broad Institute Genomics Platform"/>
            <consortium name="The Broad Institute Genome Sequencing Center for Infectious Disease"/>
            <person name="Wu L."/>
            <person name="Ma J."/>
        </authorList>
    </citation>
    <scope>NUCLEOTIDE SEQUENCE [LARGE SCALE GENOMIC DNA]</scope>
    <source>
        <strain evidence="1 2">JCM 13929</strain>
    </source>
</reference>
<proteinExistence type="predicted"/>